<dbReference type="EMBL" id="GIBP01000557">
    <property type="protein sequence ID" value="NDV29526.1"/>
    <property type="molecule type" value="Transcribed_RNA"/>
</dbReference>
<feature type="compositionally biased region" description="Basic and acidic residues" evidence="8">
    <location>
        <begin position="782"/>
        <end position="801"/>
    </location>
</feature>
<dbReference type="GO" id="GO:0005667">
    <property type="term" value="C:transcription regulator complex"/>
    <property type="evidence" value="ECO:0007669"/>
    <property type="project" value="TreeGrafter"/>
</dbReference>
<evidence type="ECO:0000256" key="3">
    <source>
        <dbReference type="ARBA" id="ARBA00022491"/>
    </source>
</evidence>
<dbReference type="GO" id="GO:0005634">
    <property type="term" value="C:nucleus"/>
    <property type="evidence" value="ECO:0007669"/>
    <property type="project" value="UniProtKB-SubCell"/>
</dbReference>
<dbReference type="SMART" id="SM01368">
    <property type="entry name" value="RB_A"/>
    <property type="match status" value="1"/>
</dbReference>
<evidence type="ECO:0000259" key="10">
    <source>
        <dbReference type="SMART" id="SM01368"/>
    </source>
</evidence>
<accession>A0A6B2KXS7</accession>
<dbReference type="Pfam" id="PF01857">
    <property type="entry name" value="RB_B"/>
    <property type="match status" value="1"/>
</dbReference>
<reference evidence="11" key="1">
    <citation type="journal article" date="2020" name="J. Eukaryot. Microbiol.">
        <title>De novo Sequencing, Assembly and Annotation of the Transcriptome for the Free-Living Testate Amoeba Arcella intermedia.</title>
        <authorList>
            <person name="Ribeiro G.M."/>
            <person name="Porfirio-Sousa A.L."/>
            <person name="Maurer-Alcala X.X."/>
            <person name="Katz L.A."/>
            <person name="Lahr D.J.G."/>
        </authorList>
    </citation>
    <scope>NUCLEOTIDE SEQUENCE</scope>
</reference>
<dbReference type="InterPro" id="IPR036915">
    <property type="entry name" value="Cyclin-like_sf"/>
</dbReference>
<dbReference type="PANTHER" id="PTHR13742">
    <property type="entry name" value="RETINOBLASTOMA-ASSOCIATED PROTEIN RB -RELATED"/>
    <property type="match status" value="1"/>
</dbReference>
<evidence type="ECO:0000256" key="6">
    <source>
        <dbReference type="ARBA" id="ARBA00023242"/>
    </source>
</evidence>
<dbReference type="SMART" id="SM01367">
    <property type="entry name" value="DUF3452"/>
    <property type="match status" value="1"/>
</dbReference>
<evidence type="ECO:0008006" key="12">
    <source>
        <dbReference type="Google" id="ProtNLM"/>
    </source>
</evidence>
<name>A0A6B2KXS7_9EUKA</name>
<dbReference type="GO" id="GO:2000134">
    <property type="term" value="P:negative regulation of G1/S transition of mitotic cell cycle"/>
    <property type="evidence" value="ECO:0007669"/>
    <property type="project" value="TreeGrafter"/>
</dbReference>
<dbReference type="Gene3D" id="1.10.472.10">
    <property type="entry name" value="Cyclin-like"/>
    <property type="match status" value="2"/>
</dbReference>
<keyword evidence="5" id="KW-0804">Transcription</keyword>
<dbReference type="GO" id="GO:0000977">
    <property type="term" value="F:RNA polymerase II transcription regulatory region sequence-specific DNA binding"/>
    <property type="evidence" value="ECO:0007669"/>
    <property type="project" value="TreeGrafter"/>
</dbReference>
<keyword evidence="4" id="KW-0805">Transcription regulation</keyword>
<dbReference type="InterPro" id="IPR002719">
    <property type="entry name" value="RB_B"/>
</dbReference>
<evidence type="ECO:0000259" key="9">
    <source>
        <dbReference type="SMART" id="SM01367"/>
    </source>
</evidence>
<dbReference type="GO" id="GO:0006357">
    <property type="term" value="P:regulation of transcription by RNA polymerase II"/>
    <property type="evidence" value="ECO:0007669"/>
    <property type="project" value="InterPro"/>
</dbReference>
<evidence type="ECO:0000256" key="5">
    <source>
        <dbReference type="ARBA" id="ARBA00023163"/>
    </source>
</evidence>
<evidence type="ECO:0000256" key="4">
    <source>
        <dbReference type="ARBA" id="ARBA00023015"/>
    </source>
</evidence>
<feature type="domain" description="Retinoblastoma-associated protein N-terminal" evidence="9">
    <location>
        <begin position="44"/>
        <end position="170"/>
    </location>
</feature>
<dbReference type="Pfam" id="PF11934">
    <property type="entry name" value="DUF3452"/>
    <property type="match status" value="1"/>
</dbReference>
<dbReference type="Gene3D" id="1.10.472.140">
    <property type="match status" value="1"/>
</dbReference>
<protein>
    <recommendedName>
        <fullName evidence="12">Retinoblastoma-associated protein A-box domain-containing protein</fullName>
    </recommendedName>
</protein>
<dbReference type="SUPFAM" id="SSF47954">
    <property type="entry name" value="Cyclin-like"/>
    <property type="match status" value="2"/>
</dbReference>
<dbReference type="AlphaFoldDB" id="A0A6B2KXS7"/>
<dbReference type="GO" id="GO:0030154">
    <property type="term" value="P:cell differentiation"/>
    <property type="evidence" value="ECO:0007669"/>
    <property type="project" value="TreeGrafter"/>
</dbReference>
<keyword evidence="7" id="KW-0131">Cell cycle</keyword>
<sequence>MAKQLKLDEQSEAEAWALLEEFYLSCPNASLENEMMWCICSVYVSLKVKGVTLSQLLFLNHYRVYDVFKPLQIFISTLKLKTNLLEKLKSKYIVVTLLFEKYQDLYTKHFKINLESKTIKSEIEKPEPSERIFNFGWYLFLLAKGKLLVNQDFVQSLHLMLCCFNLLNIHFPTSYRLQPLKNTLKTDPNPKDFLHYWCDNNFANYEQVKDMQERIFLTWIKTLCDNSILHHQPAKLPPDPLLSGCFYLGGLLDVSLDENEGSVCKEYEVLLYNTGDFDERLFLEKSYQLESPQRPCHPAIPPQPMTPAKAALHANDWLIKSFRSVEGPTVGMKQYMITDDNKDLTDLVATRVSKILEMVDFIVDDAERKKIITKLYYKILESILDSEYKRLNSKECTVSLLRQDLFNKSLLAGAIEIVICSYRSNHIKFPWILQKLEISPFDFYTIIECIIKHEPSLPHFIRKHLIRIEEKVLEEMAWESNSPLYTNLTKEQRGLLLERLNMMSGTPKKILSAACKNFSSPVKGPSGKIHKKIELFMRKVTHLAHLRIQEFIRELNTEENIKITPSLICMIEYSFVHVVTQTSLPMDRHMDQLIMCLIYGICKAKRVPLTFKQIIEKYSNQPQATPQTYRTVKLGDSKFGDIIKFYNTVFLPTVEAFILELEDTEEEKVDQLPKVNLQVHSPLKLLKSPQKINNITISPRKTPLLLRDRGNTSNSTGNSSFVLGMFKSPQLERLNETINNKIFKSRRKLVFVEEEERKKEGVTQRPDISPSQFFEQFSNLKEVPHSRPGTHTEHSEIENKPPQEQPIPHNNPDQFNAISKKRKSPDSSPDELNTTAEKKQRH</sequence>
<comment type="subcellular location">
    <subcellularLocation>
        <location evidence="1">Nucleus</location>
    </subcellularLocation>
</comment>
<evidence type="ECO:0000313" key="11">
    <source>
        <dbReference type="EMBL" id="NDV29526.1"/>
    </source>
</evidence>
<dbReference type="PANTHER" id="PTHR13742:SF17">
    <property type="entry name" value="RE32990P-RELATED"/>
    <property type="match status" value="1"/>
</dbReference>
<evidence type="ECO:0000256" key="2">
    <source>
        <dbReference type="ARBA" id="ARBA00009475"/>
    </source>
</evidence>
<evidence type="ECO:0000256" key="7">
    <source>
        <dbReference type="ARBA" id="ARBA00023306"/>
    </source>
</evidence>
<dbReference type="InterPro" id="IPR028309">
    <property type="entry name" value="RB_fam"/>
</dbReference>
<dbReference type="InterPro" id="IPR024599">
    <property type="entry name" value="RB_N"/>
</dbReference>
<dbReference type="Pfam" id="PF01858">
    <property type="entry name" value="RB_A"/>
    <property type="match status" value="1"/>
</dbReference>
<organism evidence="11">
    <name type="scientific">Arcella intermedia</name>
    <dbReference type="NCBI Taxonomy" id="1963864"/>
    <lineage>
        <taxon>Eukaryota</taxon>
        <taxon>Amoebozoa</taxon>
        <taxon>Tubulinea</taxon>
        <taxon>Elardia</taxon>
        <taxon>Arcellinida</taxon>
        <taxon>Sphaerothecina</taxon>
        <taxon>Arcellidae</taxon>
        <taxon>Arcella</taxon>
    </lineage>
</organism>
<dbReference type="GO" id="GO:0000785">
    <property type="term" value="C:chromatin"/>
    <property type="evidence" value="ECO:0007669"/>
    <property type="project" value="TreeGrafter"/>
</dbReference>
<feature type="domain" description="Retinoblastoma-associated protein A-box" evidence="10">
    <location>
        <begin position="306"/>
        <end position="488"/>
    </location>
</feature>
<proteinExistence type="inferred from homology"/>
<dbReference type="InterPro" id="IPR002720">
    <property type="entry name" value="RB_A"/>
</dbReference>
<keyword evidence="6" id="KW-0539">Nucleus</keyword>
<comment type="similarity">
    <text evidence="2">Belongs to the retinoblastoma protein (RB) family.</text>
</comment>
<evidence type="ECO:0000256" key="8">
    <source>
        <dbReference type="SAM" id="MobiDB-lite"/>
    </source>
</evidence>
<feature type="region of interest" description="Disordered" evidence="8">
    <location>
        <begin position="782"/>
        <end position="842"/>
    </location>
</feature>
<keyword evidence="3" id="KW-0678">Repressor</keyword>
<evidence type="ECO:0000256" key="1">
    <source>
        <dbReference type="ARBA" id="ARBA00004123"/>
    </source>
</evidence>